<dbReference type="GO" id="GO:0003712">
    <property type="term" value="F:transcription coregulator activity"/>
    <property type="evidence" value="ECO:0007669"/>
    <property type="project" value="TreeGrafter"/>
</dbReference>
<dbReference type="SUPFAM" id="SSF51197">
    <property type="entry name" value="Clavaminate synthase-like"/>
    <property type="match status" value="1"/>
</dbReference>
<dbReference type="GO" id="GO:0046872">
    <property type="term" value="F:metal ion binding"/>
    <property type="evidence" value="ECO:0007669"/>
    <property type="project" value="UniProtKB-UniRule"/>
</dbReference>
<evidence type="ECO:0000259" key="5">
    <source>
        <dbReference type="PROSITE" id="PS51184"/>
    </source>
</evidence>
<reference evidence="6" key="2">
    <citation type="submission" date="2025-09" db="UniProtKB">
        <authorList>
            <consortium name="Ensembl"/>
        </authorList>
    </citation>
    <scope>IDENTIFICATION</scope>
</reference>
<evidence type="ECO:0000256" key="3">
    <source>
        <dbReference type="ARBA" id="ARBA00023242"/>
    </source>
</evidence>
<dbReference type="SMART" id="SM00558">
    <property type="entry name" value="JmjC"/>
    <property type="match status" value="1"/>
</dbReference>
<keyword evidence="7" id="KW-1185">Reference proteome</keyword>
<protein>
    <recommendedName>
        <fullName evidence="4">Lysine-specific demethylase</fullName>
        <ecNumber evidence="4">1.14.11.65</ecNumber>
    </recommendedName>
</protein>
<dbReference type="InterPro" id="IPR045109">
    <property type="entry name" value="LSDs-like"/>
</dbReference>
<organism evidence="6 7">
    <name type="scientific">Chelonoidis abingdonii</name>
    <name type="common">Abingdon island giant tortoise</name>
    <name type="synonym">Testudo abingdonii</name>
    <dbReference type="NCBI Taxonomy" id="106734"/>
    <lineage>
        <taxon>Eukaryota</taxon>
        <taxon>Metazoa</taxon>
        <taxon>Chordata</taxon>
        <taxon>Craniata</taxon>
        <taxon>Vertebrata</taxon>
        <taxon>Euteleostomi</taxon>
        <taxon>Archelosauria</taxon>
        <taxon>Testudinata</taxon>
        <taxon>Testudines</taxon>
        <taxon>Cryptodira</taxon>
        <taxon>Durocryptodira</taxon>
        <taxon>Testudinoidea</taxon>
        <taxon>Testudinidae</taxon>
        <taxon>Chelonoidis</taxon>
    </lineage>
</organism>
<comment type="similarity">
    <text evidence="4">Belongs to the JHDM2 histone demethylase family.</text>
</comment>
<dbReference type="PANTHER" id="PTHR12549">
    <property type="entry name" value="JMJC DOMAIN-CONTAINING HISTONE DEMETHYLATION PROTEIN"/>
    <property type="match status" value="1"/>
</dbReference>
<dbReference type="EC" id="1.14.11.65" evidence="4"/>
<name>A0A8C0IYJ4_CHEAB</name>
<keyword evidence="3 4" id="KW-0539">Nucleus</keyword>
<evidence type="ECO:0000313" key="6">
    <source>
        <dbReference type="Ensembl" id="ENSCABP00000024233.1"/>
    </source>
</evidence>
<comment type="catalytic activity">
    <reaction evidence="4">
        <text>N(6),N(6)-dimethyl-L-lysyl(9)-[histone H3] + 2 2-oxoglutarate + 2 O2 = L-lysyl(9)-[histone H3] + 2 formaldehyde + 2 succinate + 2 CO2</text>
        <dbReference type="Rhea" id="RHEA:60188"/>
        <dbReference type="Rhea" id="RHEA-COMP:15541"/>
        <dbReference type="Rhea" id="RHEA-COMP:15546"/>
        <dbReference type="ChEBI" id="CHEBI:15379"/>
        <dbReference type="ChEBI" id="CHEBI:16526"/>
        <dbReference type="ChEBI" id="CHEBI:16810"/>
        <dbReference type="ChEBI" id="CHEBI:16842"/>
        <dbReference type="ChEBI" id="CHEBI:29969"/>
        <dbReference type="ChEBI" id="CHEBI:30031"/>
        <dbReference type="ChEBI" id="CHEBI:61976"/>
        <dbReference type="EC" id="1.14.11.65"/>
    </reaction>
</comment>
<comment type="subcellular location">
    <subcellularLocation>
        <location evidence="1 4">Nucleus</location>
    </subcellularLocation>
</comment>
<reference evidence="6" key="1">
    <citation type="submission" date="2025-08" db="UniProtKB">
        <authorList>
            <consortium name="Ensembl"/>
        </authorList>
    </citation>
    <scope>IDENTIFICATION</scope>
</reference>
<keyword evidence="2 4" id="KW-0479">Metal-binding</keyword>
<keyword evidence="4" id="KW-0408">Iron</keyword>
<gene>
    <name evidence="6" type="primary">HR</name>
</gene>
<dbReference type="InterPro" id="IPR003347">
    <property type="entry name" value="JmjC_dom"/>
</dbReference>
<dbReference type="GO" id="GO:0031490">
    <property type="term" value="F:chromatin DNA binding"/>
    <property type="evidence" value="ECO:0007669"/>
    <property type="project" value="TreeGrafter"/>
</dbReference>
<dbReference type="GO" id="GO:0140683">
    <property type="term" value="F:histone H3K9me/H3K9me2 demethylase activity"/>
    <property type="evidence" value="ECO:0007669"/>
    <property type="project" value="UniProtKB-EC"/>
</dbReference>
<dbReference type="Ensembl" id="ENSCABT00000026555.1">
    <property type="protein sequence ID" value="ENSCABP00000024233.1"/>
    <property type="gene ID" value="ENSCABG00000017872.1"/>
</dbReference>
<evidence type="ECO:0000256" key="1">
    <source>
        <dbReference type="ARBA" id="ARBA00004123"/>
    </source>
</evidence>
<comment type="domain">
    <text evidence="4">Leu-Xaa-Xaa-Leu-Leu (LXXLL) motifs are known to mediate the association with nuclear receptors.</text>
</comment>
<proteinExistence type="inferred from homology"/>
<evidence type="ECO:0000256" key="4">
    <source>
        <dbReference type="RuleBase" id="RU369087"/>
    </source>
</evidence>
<dbReference type="GO" id="GO:0000785">
    <property type="term" value="C:chromatin"/>
    <property type="evidence" value="ECO:0007669"/>
    <property type="project" value="TreeGrafter"/>
</dbReference>
<dbReference type="PROSITE" id="PS51184">
    <property type="entry name" value="JMJC"/>
    <property type="match status" value="1"/>
</dbReference>
<sequence>YASLPLLEYCGHDGKMNLASYLPGSQGRQWLNPQICASYGVAPEDRTIGTKNLTVEATDSISVLVYVGAYPLDRVEDDGVDDVLKERLLNTRNWAGALWHIFRVEDADCIEGFLQKVSDSCRGLCPESIPDGSCYLDASLRRRLREECGVSGWTLLQFLGDAVLVPTGAPYQVRSPALIHLSLLPIAIALGRCLNPASFLALQMDSMVYGAVREAVGTLQGYI</sequence>
<comment type="domain">
    <text evidence="4">The JmjC domain and the C6-type zinc-finger are required for the demethylation activity.</text>
</comment>
<dbReference type="PANTHER" id="PTHR12549:SF4">
    <property type="entry name" value="LYSINE-SPECIFIC DEMETHYLASE HAIRLESS"/>
    <property type="match status" value="1"/>
</dbReference>
<dbReference type="GO" id="GO:0000118">
    <property type="term" value="C:histone deacetylase complex"/>
    <property type="evidence" value="ECO:0007669"/>
    <property type="project" value="UniProtKB-UniRule"/>
</dbReference>
<dbReference type="Gene3D" id="2.60.120.650">
    <property type="entry name" value="Cupin"/>
    <property type="match status" value="1"/>
</dbReference>
<feature type="domain" description="JmjC" evidence="5">
    <location>
        <begin position="11"/>
        <end position="211"/>
    </location>
</feature>
<evidence type="ECO:0000256" key="2">
    <source>
        <dbReference type="ARBA" id="ARBA00022723"/>
    </source>
</evidence>
<dbReference type="GO" id="GO:0070988">
    <property type="term" value="P:demethylation"/>
    <property type="evidence" value="ECO:0007669"/>
    <property type="project" value="UniProtKB-UniRule"/>
</dbReference>
<comment type="function">
    <text evidence="4">Histone demethylase that specifically demethylates 'Lys-9' of histone H3, thereby playing a central role in histone code.</text>
</comment>
<dbReference type="GO" id="GO:0006357">
    <property type="term" value="P:regulation of transcription by RNA polymerase II"/>
    <property type="evidence" value="ECO:0007669"/>
    <property type="project" value="TreeGrafter"/>
</dbReference>
<accession>A0A8C0IYJ4</accession>
<dbReference type="GeneTree" id="ENSGT00940000161687"/>
<evidence type="ECO:0000313" key="7">
    <source>
        <dbReference type="Proteomes" id="UP000694404"/>
    </source>
</evidence>
<comment type="cofactor">
    <cofactor evidence="4">
        <name>Fe(2+)</name>
        <dbReference type="ChEBI" id="CHEBI:29033"/>
    </cofactor>
    <text evidence="4">Binds 1 Fe(2+) ion per subunit.</text>
</comment>
<dbReference type="Proteomes" id="UP000694404">
    <property type="component" value="Unplaced"/>
</dbReference>
<dbReference type="AlphaFoldDB" id="A0A8C0IYJ4"/>